<reference evidence="7" key="1">
    <citation type="journal article" date="2019" name="Int. J. Syst. Evol. Microbiol.">
        <title>The Global Catalogue of Microorganisms (GCM) 10K type strain sequencing project: providing services to taxonomists for standard genome sequencing and annotation.</title>
        <authorList>
            <consortium name="The Broad Institute Genomics Platform"/>
            <consortium name="The Broad Institute Genome Sequencing Center for Infectious Disease"/>
            <person name="Wu L."/>
            <person name="Ma J."/>
        </authorList>
    </citation>
    <scope>NUCLEOTIDE SEQUENCE [LARGE SCALE GENOMIC DNA]</scope>
    <source>
        <strain evidence="7">NBRC 108565</strain>
    </source>
</reference>
<evidence type="ECO:0000256" key="2">
    <source>
        <dbReference type="ARBA" id="ARBA00006906"/>
    </source>
</evidence>
<name>A0ABM8FZ21_9CELL</name>
<proteinExistence type="inferred from homology"/>
<dbReference type="PANTHER" id="PTHR30246:SF1">
    <property type="entry name" value="2-DEHYDRO-3-DEOXY-6-PHOSPHOGALACTONATE ALDOLASE-RELATED"/>
    <property type="match status" value="1"/>
</dbReference>
<dbReference type="InterPro" id="IPR013785">
    <property type="entry name" value="Aldolase_TIM"/>
</dbReference>
<evidence type="ECO:0000256" key="3">
    <source>
        <dbReference type="ARBA" id="ARBA00011233"/>
    </source>
</evidence>
<dbReference type="NCBIfam" id="TIGR01182">
    <property type="entry name" value="eda"/>
    <property type="match status" value="1"/>
</dbReference>
<dbReference type="InterPro" id="IPR000887">
    <property type="entry name" value="Aldlse_KDPG_KHG"/>
</dbReference>
<comment type="similarity">
    <text evidence="2">Belongs to the KHG/KDPG aldolase family.</text>
</comment>
<evidence type="ECO:0000256" key="1">
    <source>
        <dbReference type="ARBA" id="ARBA00004761"/>
    </source>
</evidence>
<dbReference type="Gene3D" id="3.20.20.70">
    <property type="entry name" value="Aldolase class I"/>
    <property type="match status" value="1"/>
</dbReference>
<dbReference type="InterPro" id="IPR031338">
    <property type="entry name" value="KDPG/KHG_AS_2"/>
</dbReference>
<dbReference type="CDD" id="cd00452">
    <property type="entry name" value="KDPG_aldolase"/>
    <property type="match status" value="1"/>
</dbReference>
<evidence type="ECO:0000313" key="7">
    <source>
        <dbReference type="Proteomes" id="UP001321475"/>
    </source>
</evidence>
<dbReference type="NCBIfam" id="NF004325">
    <property type="entry name" value="PRK05718.1"/>
    <property type="match status" value="1"/>
</dbReference>
<evidence type="ECO:0000313" key="6">
    <source>
        <dbReference type="EMBL" id="BDZ40987.1"/>
    </source>
</evidence>
<organism evidence="6 7">
    <name type="scientific">Paraoerskovia sediminicola</name>
    <dbReference type="NCBI Taxonomy" id="1138587"/>
    <lineage>
        <taxon>Bacteria</taxon>
        <taxon>Bacillati</taxon>
        <taxon>Actinomycetota</taxon>
        <taxon>Actinomycetes</taxon>
        <taxon>Micrococcales</taxon>
        <taxon>Cellulomonadaceae</taxon>
        <taxon>Paraoerskovia</taxon>
    </lineage>
</organism>
<dbReference type="Proteomes" id="UP001321475">
    <property type="component" value="Chromosome"/>
</dbReference>
<dbReference type="Pfam" id="PF01081">
    <property type="entry name" value="Aldolase"/>
    <property type="match status" value="1"/>
</dbReference>
<comment type="pathway">
    <text evidence="1">Carbohydrate acid metabolism.</text>
</comment>
<accession>A0ABM8FZ21</accession>
<protein>
    <submittedName>
        <fullName evidence="6">2-dehydro-3-deoxy-phosphogluconate aldolase</fullName>
    </submittedName>
</protein>
<keyword evidence="4" id="KW-0456">Lyase</keyword>
<evidence type="ECO:0000256" key="5">
    <source>
        <dbReference type="ARBA" id="ARBA00023277"/>
    </source>
</evidence>
<keyword evidence="7" id="KW-1185">Reference proteome</keyword>
<dbReference type="PROSITE" id="PS00160">
    <property type="entry name" value="ALDOLASE_KDPG_KHG_2"/>
    <property type="match status" value="1"/>
</dbReference>
<keyword evidence="5" id="KW-0119">Carbohydrate metabolism</keyword>
<dbReference type="PANTHER" id="PTHR30246">
    <property type="entry name" value="2-KETO-3-DEOXY-6-PHOSPHOGLUCONATE ALDOLASE"/>
    <property type="match status" value="1"/>
</dbReference>
<gene>
    <name evidence="6" type="primary">eda</name>
    <name evidence="6" type="ORF">GCM10025865_02860</name>
</gene>
<comment type="subunit">
    <text evidence="3">Homotrimer.</text>
</comment>
<dbReference type="SUPFAM" id="SSF51569">
    <property type="entry name" value="Aldolase"/>
    <property type="match status" value="1"/>
</dbReference>
<evidence type="ECO:0000256" key="4">
    <source>
        <dbReference type="ARBA" id="ARBA00023239"/>
    </source>
</evidence>
<dbReference type="EMBL" id="AP027729">
    <property type="protein sequence ID" value="BDZ40987.1"/>
    <property type="molecule type" value="Genomic_DNA"/>
</dbReference>
<sequence>MSSLTKTRVVPVVVAGGAQQGLDLAAALVRGNLPVAELTLRVPGAVEAMSAIAEHFPDVLLGAGTVVRPDQVDEVVEAGARFIVSPGLSAAVVERAREREVPIIPGVATPSDIMLALELGLGTVKLFPAGTLGGAPTVKALSAPFPGLSFLPTGGVSAANMGDYLALDAVVAVGGSWMVDRALIQGERWDEIAERSREAVAVAARLTTGSEAGR</sequence>